<dbReference type="Pfam" id="PF05258">
    <property type="entry name" value="DciA"/>
    <property type="match status" value="1"/>
</dbReference>
<reference evidence="1 2" key="1">
    <citation type="journal article" date="2016" name="Nat. Commun.">
        <title>Thousands of microbial genomes shed light on interconnected biogeochemical processes in an aquifer system.</title>
        <authorList>
            <person name="Anantharaman K."/>
            <person name="Brown C.T."/>
            <person name="Hug L.A."/>
            <person name="Sharon I."/>
            <person name="Castelle C.J."/>
            <person name="Probst A.J."/>
            <person name="Thomas B.C."/>
            <person name="Singh A."/>
            <person name="Wilkins M.J."/>
            <person name="Karaoz U."/>
            <person name="Brodie E.L."/>
            <person name="Williams K.H."/>
            <person name="Hubbard S.S."/>
            <person name="Banfield J.F."/>
        </authorList>
    </citation>
    <scope>NUCLEOTIDE SEQUENCE [LARGE SCALE GENOMIC DNA]</scope>
</reference>
<comment type="caution">
    <text evidence="1">The sequence shown here is derived from an EMBL/GenBank/DDBJ whole genome shotgun (WGS) entry which is preliminary data.</text>
</comment>
<proteinExistence type="predicted"/>
<evidence type="ECO:0000313" key="2">
    <source>
        <dbReference type="Proteomes" id="UP000177691"/>
    </source>
</evidence>
<dbReference type="Proteomes" id="UP000177691">
    <property type="component" value="Unassembled WGS sequence"/>
</dbReference>
<protein>
    <recommendedName>
        <fullName evidence="3">RNA-binding protein</fullName>
    </recommendedName>
</protein>
<accession>A0A1F5RVS2</accession>
<dbReference type="AlphaFoldDB" id="A0A1F5RVS2"/>
<dbReference type="EMBL" id="MFFU01000044">
    <property type="protein sequence ID" value="OGF18520.1"/>
    <property type="molecule type" value="Genomic_DNA"/>
</dbReference>
<gene>
    <name evidence="1" type="ORF">A3D54_02775</name>
</gene>
<sequence>MFHDLKHLIANAVQRAGVSRQVEAASVVELFNRLAPEMLGKTIAREAKAVYVRNNILTVECGSSLIMQELRYREPEIIQAINQQAGGRAVEKIRFMS</sequence>
<evidence type="ECO:0008006" key="3">
    <source>
        <dbReference type="Google" id="ProtNLM"/>
    </source>
</evidence>
<dbReference type="PANTHER" id="PTHR36456">
    <property type="entry name" value="UPF0232 PROTEIN SCO3875"/>
    <property type="match status" value="1"/>
</dbReference>
<dbReference type="PANTHER" id="PTHR36456:SF1">
    <property type="entry name" value="UPF0232 PROTEIN SCO3875"/>
    <property type="match status" value="1"/>
</dbReference>
<name>A0A1F5RVS2_9BACT</name>
<evidence type="ECO:0000313" key="1">
    <source>
        <dbReference type="EMBL" id="OGF18520.1"/>
    </source>
</evidence>
<dbReference type="InterPro" id="IPR007922">
    <property type="entry name" value="DciA-like"/>
</dbReference>
<organism evidence="1 2">
    <name type="scientific">Candidatus Falkowbacteria bacterium RIFCSPHIGHO2_02_FULL_45_15</name>
    <dbReference type="NCBI Taxonomy" id="1797987"/>
    <lineage>
        <taxon>Bacteria</taxon>
        <taxon>Candidatus Falkowiibacteriota</taxon>
    </lineage>
</organism>